<protein>
    <submittedName>
        <fullName evidence="1">Uncharacterized protein</fullName>
    </submittedName>
</protein>
<sequence>MKLTTLSKTQLRRVFHKKVAKYVSQHDPYRFYLIDYKTDDCFYTHTYENGKLLGSGQGEYELFDLGISGAVMEVKYNNIVSSPNPESPMHPDNSFYPKLKKYLVGPFYTQALDLNSKWQPILYQHLQKEKAFKVLNFYDRDLFDNRSL</sequence>
<dbReference type="EMBL" id="MN739467">
    <property type="protein sequence ID" value="QHT06210.1"/>
    <property type="molecule type" value="Genomic_DNA"/>
</dbReference>
<proteinExistence type="predicted"/>
<evidence type="ECO:0000313" key="1">
    <source>
        <dbReference type="EMBL" id="QHT06210.1"/>
    </source>
</evidence>
<name>A0A6C0CQS5_9ZZZZ</name>
<organism evidence="1">
    <name type="scientific">viral metagenome</name>
    <dbReference type="NCBI Taxonomy" id="1070528"/>
    <lineage>
        <taxon>unclassified sequences</taxon>
        <taxon>metagenomes</taxon>
        <taxon>organismal metagenomes</taxon>
    </lineage>
</organism>
<reference evidence="1" key="1">
    <citation type="journal article" date="2020" name="Nature">
        <title>Giant virus diversity and host interactions through global metagenomics.</title>
        <authorList>
            <person name="Schulz F."/>
            <person name="Roux S."/>
            <person name="Paez-Espino D."/>
            <person name="Jungbluth S."/>
            <person name="Walsh D.A."/>
            <person name="Denef V.J."/>
            <person name="McMahon K.D."/>
            <person name="Konstantinidis K.T."/>
            <person name="Eloe-Fadrosh E.A."/>
            <person name="Kyrpides N.C."/>
            <person name="Woyke T."/>
        </authorList>
    </citation>
    <scope>NUCLEOTIDE SEQUENCE</scope>
    <source>
        <strain evidence="1">GVMAG-M-3300021425-30</strain>
    </source>
</reference>
<accession>A0A6C0CQS5</accession>
<dbReference type="AlphaFoldDB" id="A0A6C0CQS5"/>